<name>A0ABU6TG38_9FABA</name>
<dbReference type="PANTHER" id="PTHR33287">
    <property type="entry name" value="OS03G0453550 PROTEIN"/>
    <property type="match status" value="1"/>
</dbReference>
<keyword evidence="5" id="KW-1185">Reference proteome</keyword>
<evidence type="ECO:0000313" key="5">
    <source>
        <dbReference type="Proteomes" id="UP001341840"/>
    </source>
</evidence>
<accession>A0ABU6TG38</accession>
<keyword evidence="3" id="KW-0472">Membrane</keyword>
<protein>
    <recommendedName>
        <fullName evidence="6">Transmembrane protein</fullName>
    </recommendedName>
</protein>
<feature type="coiled-coil region" evidence="1">
    <location>
        <begin position="29"/>
        <end position="56"/>
    </location>
</feature>
<feature type="non-terminal residue" evidence="4">
    <location>
        <position position="193"/>
    </location>
</feature>
<dbReference type="PANTHER" id="PTHR33287:SF2">
    <property type="entry name" value="TRANSMEMBRANE PROTEIN"/>
    <property type="match status" value="1"/>
</dbReference>
<feature type="transmembrane region" description="Helical" evidence="3">
    <location>
        <begin position="63"/>
        <end position="82"/>
    </location>
</feature>
<dbReference type="Proteomes" id="UP001341840">
    <property type="component" value="Unassembled WGS sequence"/>
</dbReference>
<evidence type="ECO:0008006" key="6">
    <source>
        <dbReference type="Google" id="ProtNLM"/>
    </source>
</evidence>
<organism evidence="4 5">
    <name type="scientific">Stylosanthes scabra</name>
    <dbReference type="NCBI Taxonomy" id="79078"/>
    <lineage>
        <taxon>Eukaryota</taxon>
        <taxon>Viridiplantae</taxon>
        <taxon>Streptophyta</taxon>
        <taxon>Embryophyta</taxon>
        <taxon>Tracheophyta</taxon>
        <taxon>Spermatophyta</taxon>
        <taxon>Magnoliopsida</taxon>
        <taxon>eudicotyledons</taxon>
        <taxon>Gunneridae</taxon>
        <taxon>Pentapetalae</taxon>
        <taxon>rosids</taxon>
        <taxon>fabids</taxon>
        <taxon>Fabales</taxon>
        <taxon>Fabaceae</taxon>
        <taxon>Papilionoideae</taxon>
        <taxon>50 kb inversion clade</taxon>
        <taxon>dalbergioids sensu lato</taxon>
        <taxon>Dalbergieae</taxon>
        <taxon>Pterocarpus clade</taxon>
        <taxon>Stylosanthes</taxon>
    </lineage>
</organism>
<keyword evidence="3" id="KW-0812">Transmembrane</keyword>
<feature type="transmembrane region" description="Helical" evidence="3">
    <location>
        <begin position="88"/>
        <end position="109"/>
    </location>
</feature>
<gene>
    <name evidence="4" type="ORF">PIB30_046235</name>
</gene>
<comment type="caution">
    <text evidence="4">The sequence shown here is derived from an EMBL/GenBank/DDBJ whole genome shotgun (WGS) entry which is preliminary data.</text>
</comment>
<dbReference type="EMBL" id="JASCZI010090908">
    <property type="protein sequence ID" value="MED6147702.1"/>
    <property type="molecule type" value="Genomic_DNA"/>
</dbReference>
<keyword evidence="3" id="KW-1133">Transmembrane helix</keyword>
<reference evidence="4 5" key="1">
    <citation type="journal article" date="2023" name="Plants (Basel)">
        <title>Bridging the Gap: Combining Genomics and Transcriptomics Approaches to Understand Stylosanthes scabra, an Orphan Legume from the Brazilian Caatinga.</title>
        <authorList>
            <person name="Ferreira-Neto J.R.C."/>
            <person name="da Silva M.D."/>
            <person name="Binneck E."/>
            <person name="de Melo N.F."/>
            <person name="da Silva R.H."/>
            <person name="de Melo A.L.T.M."/>
            <person name="Pandolfi V."/>
            <person name="Bustamante F.O."/>
            <person name="Brasileiro-Vidal A.C."/>
            <person name="Benko-Iseppon A.M."/>
        </authorList>
    </citation>
    <scope>NUCLEOTIDE SEQUENCE [LARGE SCALE GENOMIC DNA]</scope>
    <source>
        <tissue evidence="4">Leaves</tissue>
    </source>
</reference>
<keyword evidence="1" id="KW-0175">Coiled coil</keyword>
<feature type="region of interest" description="Disordered" evidence="2">
    <location>
        <begin position="1"/>
        <end position="29"/>
    </location>
</feature>
<evidence type="ECO:0000313" key="4">
    <source>
        <dbReference type="EMBL" id="MED6147702.1"/>
    </source>
</evidence>
<evidence type="ECO:0000256" key="1">
    <source>
        <dbReference type="SAM" id="Coils"/>
    </source>
</evidence>
<feature type="compositionally biased region" description="Basic and acidic residues" evidence="2">
    <location>
        <begin position="16"/>
        <end position="29"/>
    </location>
</feature>
<evidence type="ECO:0000256" key="3">
    <source>
        <dbReference type="SAM" id="Phobius"/>
    </source>
</evidence>
<evidence type="ECO:0000256" key="2">
    <source>
        <dbReference type="SAM" id="MobiDB-lite"/>
    </source>
</evidence>
<proteinExistence type="predicted"/>
<sequence length="193" mass="21756">MENIRNSRDEDEIRDNDDRETIMHQRSSEKKLKKRMKALQRAVEKQEGHLSNLQSSAFQLANYYFVFQGVIITALCNGNTVLKCSDRWFLATLSALAASLNFAALVSIGTKYIRVMTQRDRTWSKYNQLHMEFTNLELHGNQSQELLSSRNLSGVSSLGCSSSASLVASGGDNNSSSPEHGWWDYARVITRGT</sequence>